<dbReference type="EnsemblPlants" id="Ma09_t00040.1">
    <property type="protein sequence ID" value="Ma09_p00040.1"/>
    <property type="gene ID" value="Ma09_g00040"/>
</dbReference>
<dbReference type="AlphaFoldDB" id="A0A804KE85"/>
<dbReference type="Proteomes" id="UP000012960">
    <property type="component" value="Unplaced"/>
</dbReference>
<keyword evidence="3" id="KW-1185">Reference proteome</keyword>
<dbReference type="InParanoid" id="A0A804KE85"/>
<evidence type="ECO:0000313" key="3">
    <source>
        <dbReference type="Proteomes" id="UP000012960"/>
    </source>
</evidence>
<reference evidence="2" key="2">
    <citation type="submission" date="2021-05" db="UniProtKB">
        <authorList>
            <consortium name="EnsemblPlants"/>
        </authorList>
    </citation>
    <scope>IDENTIFICATION</scope>
    <source>
        <strain evidence="2">subsp. malaccensis</strain>
    </source>
</reference>
<organism evidence="2 3">
    <name type="scientific">Musa acuminata subsp. malaccensis</name>
    <name type="common">Wild banana</name>
    <name type="synonym">Musa malaccensis</name>
    <dbReference type="NCBI Taxonomy" id="214687"/>
    <lineage>
        <taxon>Eukaryota</taxon>
        <taxon>Viridiplantae</taxon>
        <taxon>Streptophyta</taxon>
        <taxon>Embryophyta</taxon>
        <taxon>Tracheophyta</taxon>
        <taxon>Spermatophyta</taxon>
        <taxon>Magnoliopsida</taxon>
        <taxon>Liliopsida</taxon>
        <taxon>Zingiberales</taxon>
        <taxon>Musaceae</taxon>
        <taxon>Musa</taxon>
    </lineage>
</organism>
<protein>
    <submittedName>
        <fullName evidence="1">(wild Malaysian banana) hypothetical protein</fullName>
    </submittedName>
</protein>
<name>A0A804KE85_MUSAM</name>
<dbReference type="EMBL" id="HG996474">
    <property type="protein sequence ID" value="CAG1833755.1"/>
    <property type="molecule type" value="Genomic_DNA"/>
</dbReference>
<evidence type="ECO:0000313" key="1">
    <source>
        <dbReference type="EMBL" id="CAG1833755.1"/>
    </source>
</evidence>
<reference evidence="1" key="1">
    <citation type="submission" date="2021-03" db="EMBL/GenBank/DDBJ databases">
        <authorList>
            <consortium name="Genoscope - CEA"/>
            <person name="William W."/>
        </authorList>
    </citation>
    <scope>NUCLEOTIDE SEQUENCE</scope>
    <source>
        <strain evidence="1">Doubled-haploid Pahang</strain>
    </source>
</reference>
<gene>
    <name evidence="1" type="ORF">GSMUA_218600.1</name>
</gene>
<evidence type="ECO:0000313" key="2">
    <source>
        <dbReference type="EnsemblPlants" id="Ma09_p00040.1"/>
    </source>
</evidence>
<sequence>MVHLMNGRFMTCLVIFMGCHESITRVSLWTIILCKNSCTYAMN</sequence>
<accession>A0A804KE85</accession>
<proteinExistence type="predicted"/>
<dbReference type="Gramene" id="Ma09_t00040.1">
    <property type="protein sequence ID" value="Ma09_p00040.1"/>
    <property type="gene ID" value="Ma09_g00040"/>
</dbReference>